<gene>
    <name evidence="11" type="primary">tetA</name>
    <name evidence="10" type="ORF">TL5118_00421</name>
    <name evidence="11" type="ORF">TL5120_01771</name>
</gene>
<comment type="subcellular location">
    <subcellularLocation>
        <location evidence="2">Membrane</location>
        <topology evidence="2">Multi-pass membrane protein</topology>
    </subcellularLocation>
</comment>
<dbReference type="Gene3D" id="1.20.1250.20">
    <property type="entry name" value="MFS general substrate transporter like domains"/>
    <property type="match status" value="1"/>
</dbReference>
<feature type="transmembrane region" description="Helical" evidence="8">
    <location>
        <begin position="290"/>
        <end position="309"/>
    </location>
</feature>
<keyword evidence="7 8" id="KW-0472">Membrane</keyword>
<comment type="function">
    <text evidence="1">Resistance to tetracycline by an active tetracycline efflux. This is an energy-dependent process that decreases the accumulation of the antibiotic in whole cells. This protein functions as a metal-tetracycline/H(+) antiporter.</text>
</comment>
<dbReference type="PROSITE" id="PS50850">
    <property type="entry name" value="MFS"/>
    <property type="match status" value="1"/>
</dbReference>
<keyword evidence="6 8" id="KW-1133">Transmembrane helix</keyword>
<dbReference type="InterPro" id="IPR036259">
    <property type="entry name" value="MFS_trans_sf"/>
</dbReference>
<comment type="similarity">
    <text evidence="3">Belongs to the major facilitator superfamily. TCR/Tet family.</text>
</comment>
<feature type="transmembrane region" description="Helical" evidence="8">
    <location>
        <begin position="379"/>
        <end position="402"/>
    </location>
</feature>
<dbReference type="OrthoDB" id="9764259at2"/>
<dbReference type="PANTHER" id="PTHR23504:SF15">
    <property type="entry name" value="MAJOR FACILITATOR SUPERFAMILY (MFS) PROFILE DOMAIN-CONTAINING PROTEIN"/>
    <property type="match status" value="1"/>
</dbReference>
<dbReference type="GO" id="GO:0016020">
    <property type="term" value="C:membrane"/>
    <property type="evidence" value="ECO:0007669"/>
    <property type="project" value="UniProtKB-SubCell"/>
</dbReference>
<name>A0A0P1F669_9RHOB</name>
<dbReference type="Proteomes" id="UP000051887">
    <property type="component" value="Unassembled WGS sequence"/>
</dbReference>
<feature type="transmembrane region" description="Helical" evidence="8">
    <location>
        <begin position="143"/>
        <end position="165"/>
    </location>
</feature>
<dbReference type="GO" id="GO:0022857">
    <property type="term" value="F:transmembrane transporter activity"/>
    <property type="evidence" value="ECO:0007669"/>
    <property type="project" value="InterPro"/>
</dbReference>
<evidence type="ECO:0000313" key="12">
    <source>
        <dbReference type="Proteomes" id="UP000051086"/>
    </source>
</evidence>
<evidence type="ECO:0000256" key="6">
    <source>
        <dbReference type="ARBA" id="ARBA00022989"/>
    </source>
</evidence>
<evidence type="ECO:0000313" key="13">
    <source>
        <dbReference type="Proteomes" id="UP000051887"/>
    </source>
</evidence>
<feature type="transmembrane region" description="Helical" evidence="8">
    <location>
        <begin position="171"/>
        <end position="191"/>
    </location>
</feature>
<protein>
    <submittedName>
        <fullName evidence="11">Tetracycline resistance protein, class C</fullName>
    </submittedName>
</protein>
<feature type="domain" description="Major facilitator superfamily (MFS) profile" evidence="9">
    <location>
        <begin position="14"/>
        <end position="409"/>
    </location>
</feature>
<accession>A0A0P1F669</accession>
<feature type="transmembrane region" description="Helical" evidence="8">
    <location>
        <begin position="85"/>
        <end position="108"/>
    </location>
</feature>
<proteinExistence type="inferred from homology"/>
<dbReference type="InterPro" id="IPR020846">
    <property type="entry name" value="MFS_dom"/>
</dbReference>
<evidence type="ECO:0000313" key="10">
    <source>
        <dbReference type="EMBL" id="CUH63324.1"/>
    </source>
</evidence>
<dbReference type="RefSeq" id="WP_058243221.1">
    <property type="nucleotide sequence ID" value="NZ_CYSB01000005.1"/>
</dbReference>
<dbReference type="PRINTS" id="PR01035">
    <property type="entry name" value="TCRTETA"/>
</dbReference>
<dbReference type="EMBL" id="CYSC01000027">
    <property type="protein sequence ID" value="CUH71976.1"/>
    <property type="molecule type" value="Genomic_DNA"/>
</dbReference>
<dbReference type="PANTHER" id="PTHR23504">
    <property type="entry name" value="MAJOR FACILITATOR SUPERFAMILY DOMAIN-CONTAINING PROTEIN 10"/>
    <property type="match status" value="1"/>
</dbReference>
<feature type="transmembrane region" description="Helical" evidence="8">
    <location>
        <begin position="12"/>
        <end position="33"/>
    </location>
</feature>
<evidence type="ECO:0000256" key="2">
    <source>
        <dbReference type="ARBA" id="ARBA00004141"/>
    </source>
</evidence>
<dbReference type="InterPro" id="IPR005829">
    <property type="entry name" value="Sugar_transporter_CS"/>
</dbReference>
<feature type="transmembrane region" description="Helical" evidence="8">
    <location>
        <begin position="53"/>
        <end position="73"/>
    </location>
</feature>
<reference evidence="10 12" key="1">
    <citation type="submission" date="2015-09" db="EMBL/GenBank/DDBJ databases">
        <authorList>
            <person name="Rodrigo-Torres L."/>
            <person name="Arahal D.R."/>
        </authorList>
    </citation>
    <scope>NUCLEOTIDE SEQUENCE [LARGE SCALE GENOMIC DNA]</scope>
    <source>
        <strain evidence="10 12">CECT 5118</strain>
    </source>
</reference>
<dbReference type="AlphaFoldDB" id="A0A0P1F669"/>
<evidence type="ECO:0000256" key="1">
    <source>
        <dbReference type="ARBA" id="ARBA00003279"/>
    </source>
</evidence>
<dbReference type="EMBL" id="CYSB01000005">
    <property type="protein sequence ID" value="CUH63324.1"/>
    <property type="molecule type" value="Genomic_DNA"/>
</dbReference>
<dbReference type="InterPro" id="IPR001958">
    <property type="entry name" value="Tet-R_TetA/multi-R_MdtG-like"/>
</dbReference>
<evidence type="ECO:0000256" key="7">
    <source>
        <dbReference type="ARBA" id="ARBA00023136"/>
    </source>
</evidence>
<sequence>MSARAPSETSHRLPILFILITVMIDAMGIGLIMPVMPDLIREVSAGGLGQAAIWGGILSSSFAVMQFLFAPMIGRLSDAFGRRPVLLVSLLVMAADYIVVALAGTVWLLLAGRIIGGITAATHSTAFAYMADISSGEEKAKRFGFIGAAFGLGFVLGPGLGGLMAEFGTRAPFYMAAALAFTNAIFGWMVLPETVTDKTRRAFRLKGVNPLSAFATLSQLPAIRPLSAVYFLYQIATVVYPAVWAYFATERFNWTPGMIGVSLMLYGIGAAFVQGVLVGPVIARLGQRGAVMFGLLIEVATFGLLGFISSGLITLILTPFIAIGNVGLPALQGIVSQTVPDDSQGELQGVLSSITSIGMIIGPLVLTQIFAWATADGGAIYLPGAPFLLSGVFMSIAVVIFLRSTPKVIAAHNEPTSAE</sequence>
<keyword evidence="12" id="KW-1185">Reference proteome</keyword>
<evidence type="ECO:0000259" key="9">
    <source>
        <dbReference type="PROSITE" id="PS50850"/>
    </source>
</evidence>
<feature type="transmembrane region" description="Helical" evidence="8">
    <location>
        <begin position="114"/>
        <end position="131"/>
    </location>
</feature>
<evidence type="ECO:0000256" key="8">
    <source>
        <dbReference type="SAM" id="Phobius"/>
    </source>
</evidence>
<feature type="transmembrane region" description="Helical" evidence="8">
    <location>
        <begin position="315"/>
        <end position="335"/>
    </location>
</feature>
<keyword evidence="5 8" id="KW-0812">Transmembrane</keyword>
<organism evidence="11 13">
    <name type="scientific">Thalassovita autumnalis</name>
    <dbReference type="NCBI Taxonomy" id="2072972"/>
    <lineage>
        <taxon>Bacteria</taxon>
        <taxon>Pseudomonadati</taxon>
        <taxon>Pseudomonadota</taxon>
        <taxon>Alphaproteobacteria</taxon>
        <taxon>Rhodobacterales</taxon>
        <taxon>Roseobacteraceae</taxon>
        <taxon>Thalassovita</taxon>
    </lineage>
</organism>
<dbReference type="Pfam" id="PF07690">
    <property type="entry name" value="MFS_1"/>
    <property type="match status" value="2"/>
</dbReference>
<dbReference type="CDD" id="cd17388">
    <property type="entry name" value="MFS_TetA"/>
    <property type="match status" value="1"/>
</dbReference>
<feature type="transmembrane region" description="Helical" evidence="8">
    <location>
        <begin position="228"/>
        <end position="247"/>
    </location>
</feature>
<evidence type="ECO:0000313" key="11">
    <source>
        <dbReference type="EMBL" id="CUH71976.1"/>
    </source>
</evidence>
<keyword evidence="4" id="KW-0813">Transport</keyword>
<evidence type="ECO:0000256" key="5">
    <source>
        <dbReference type="ARBA" id="ARBA00022692"/>
    </source>
</evidence>
<dbReference type="PROSITE" id="PS00216">
    <property type="entry name" value="SUGAR_TRANSPORT_1"/>
    <property type="match status" value="1"/>
</dbReference>
<dbReference type="Proteomes" id="UP000051086">
    <property type="component" value="Unassembled WGS sequence"/>
</dbReference>
<dbReference type="InterPro" id="IPR011701">
    <property type="entry name" value="MFS"/>
</dbReference>
<reference evidence="11 13" key="2">
    <citation type="submission" date="2015-09" db="EMBL/GenBank/DDBJ databases">
        <authorList>
            <consortium name="Swine Surveillance"/>
        </authorList>
    </citation>
    <scope>NUCLEOTIDE SEQUENCE [LARGE SCALE GENOMIC DNA]</scope>
    <source>
        <strain evidence="11 13">5120</strain>
    </source>
</reference>
<evidence type="ECO:0000256" key="4">
    <source>
        <dbReference type="ARBA" id="ARBA00022448"/>
    </source>
</evidence>
<feature type="transmembrane region" description="Helical" evidence="8">
    <location>
        <begin position="259"/>
        <end position="283"/>
    </location>
</feature>
<dbReference type="SUPFAM" id="SSF103473">
    <property type="entry name" value="MFS general substrate transporter"/>
    <property type="match status" value="1"/>
</dbReference>
<evidence type="ECO:0000256" key="3">
    <source>
        <dbReference type="ARBA" id="ARBA00007520"/>
    </source>
</evidence>
<feature type="transmembrane region" description="Helical" evidence="8">
    <location>
        <begin position="347"/>
        <end position="373"/>
    </location>
</feature>